<dbReference type="OrthoDB" id="7984201at2759"/>
<keyword evidence="3" id="KW-1185">Reference proteome</keyword>
<feature type="compositionally biased region" description="Low complexity" evidence="1">
    <location>
        <begin position="58"/>
        <end position="82"/>
    </location>
</feature>
<evidence type="ECO:0000256" key="1">
    <source>
        <dbReference type="SAM" id="MobiDB-lite"/>
    </source>
</evidence>
<dbReference type="EMBL" id="MNUE01000030">
    <property type="protein sequence ID" value="OJD33458.1"/>
    <property type="molecule type" value="Genomic_DNA"/>
</dbReference>
<reference evidence="2 3" key="1">
    <citation type="submission" date="2016-10" db="EMBL/GenBank/DDBJ databases">
        <title>Proteomics and genomics reveal pathogen-plant mechanisms compatible with a hemibiotrophic lifestyle of Diplodia corticola.</title>
        <authorList>
            <person name="Fernandes I."/>
            <person name="De Jonge R."/>
            <person name="Van De Peer Y."/>
            <person name="Devreese B."/>
            <person name="Alves A."/>
            <person name="Esteves A.C."/>
        </authorList>
    </citation>
    <scope>NUCLEOTIDE SEQUENCE [LARGE SCALE GENOMIC DNA]</scope>
    <source>
        <strain evidence="2 3">CBS 112549</strain>
    </source>
</reference>
<feature type="region of interest" description="Disordered" evidence="1">
    <location>
        <begin position="1"/>
        <end position="118"/>
    </location>
</feature>
<feature type="compositionally biased region" description="Low complexity" evidence="1">
    <location>
        <begin position="1"/>
        <end position="33"/>
    </location>
</feature>
<dbReference type="AlphaFoldDB" id="A0A1J9QZP2"/>
<dbReference type="Proteomes" id="UP000183809">
    <property type="component" value="Unassembled WGS sequence"/>
</dbReference>
<sequence length="313" mass="34684">MASRLLPRRPLLQLRLTTTPTTRSITSRPSARAPPRRRPTRTTRTTPPPHPATHSAFDDATTSPDSNSSNSPLLDPADPLSLKRPSSSPEQPTIRFFEQDISEIGRSAPRPVSRARLESDERAAEALWKKISRLEREVAELEHGDGDLDATLIRLRALERSSASSSSDGLDDAMTMGKEAEVEMLSEADPERVRAQLEALRVPGAGDAVERLNNCLRHAYLATEPRTRPVVRLELWKAYKRAKMNVEGVLQGIPVPAWDLLFYSQAVRWKSNEKRVEHVRELLEDMKSVGMEGPPTKPPGGRAFEAEGAAVAV</sequence>
<dbReference type="RefSeq" id="XP_020129718.1">
    <property type="nucleotide sequence ID" value="XM_020273894.1"/>
</dbReference>
<protein>
    <submittedName>
        <fullName evidence="2">Uncharacterized protein</fullName>
    </submittedName>
</protein>
<gene>
    <name evidence="2" type="ORF">BKCO1_3000017</name>
</gene>
<evidence type="ECO:0000313" key="3">
    <source>
        <dbReference type="Proteomes" id="UP000183809"/>
    </source>
</evidence>
<proteinExistence type="predicted"/>
<evidence type="ECO:0000313" key="2">
    <source>
        <dbReference type="EMBL" id="OJD33458.1"/>
    </source>
</evidence>
<organism evidence="2 3">
    <name type="scientific">Diplodia corticola</name>
    <dbReference type="NCBI Taxonomy" id="236234"/>
    <lineage>
        <taxon>Eukaryota</taxon>
        <taxon>Fungi</taxon>
        <taxon>Dikarya</taxon>
        <taxon>Ascomycota</taxon>
        <taxon>Pezizomycotina</taxon>
        <taxon>Dothideomycetes</taxon>
        <taxon>Dothideomycetes incertae sedis</taxon>
        <taxon>Botryosphaeriales</taxon>
        <taxon>Botryosphaeriaceae</taxon>
        <taxon>Diplodia</taxon>
    </lineage>
</organism>
<dbReference type="GeneID" id="31014155"/>
<comment type="caution">
    <text evidence="2">The sequence shown here is derived from an EMBL/GenBank/DDBJ whole genome shotgun (WGS) entry which is preliminary data.</text>
</comment>
<name>A0A1J9QZP2_9PEZI</name>
<accession>A0A1J9QZP2</accession>